<dbReference type="Pfam" id="PF03159">
    <property type="entry name" value="XRN_N"/>
    <property type="match status" value="1"/>
</dbReference>
<dbReference type="InterPro" id="IPR009080">
    <property type="entry name" value="tRNAsynth_Ia_anticodon-bd"/>
</dbReference>
<accession>A0A7S4BN42</accession>
<dbReference type="Gene3D" id="3.40.50.12390">
    <property type="match status" value="2"/>
</dbReference>
<dbReference type="GO" id="GO:0006353">
    <property type="term" value="P:DNA-templated transcription termination"/>
    <property type="evidence" value="ECO:0007669"/>
    <property type="project" value="UniProtKB-KW"/>
</dbReference>
<feature type="domain" description="R3H" evidence="14">
    <location>
        <begin position="488"/>
        <end position="553"/>
    </location>
</feature>
<evidence type="ECO:0000256" key="12">
    <source>
        <dbReference type="PIRNR" id="PIRNR037239"/>
    </source>
</evidence>
<dbReference type="GO" id="GO:0005634">
    <property type="term" value="C:nucleus"/>
    <property type="evidence" value="ECO:0007669"/>
    <property type="project" value="UniProtKB-SubCell"/>
</dbReference>
<dbReference type="PANTHER" id="PTHR12341:SF41">
    <property type="entry name" value="5'-3' EXORIBONUCLEASE 2"/>
    <property type="match status" value="1"/>
</dbReference>
<dbReference type="Gene3D" id="1.25.40.1050">
    <property type="match status" value="1"/>
</dbReference>
<evidence type="ECO:0000256" key="6">
    <source>
        <dbReference type="ARBA" id="ARBA00022722"/>
    </source>
</evidence>
<sequence length="1139" mass="126652">MPPSCPRPCRCARMPPCRAAFFKWLVSKYPKVLSNCVEERATWTDAGERHPVDTSAPNPNGIEFDNLFLDMNGIIHPASHPEDRPPPETEDDMYLAIFDYLERVFAAARPRKLLFMAIDGVAPRAKMNQQRSRRFRAAQEAQEKEEEEERLRAEWAAEGRDVPPKKEGRSFDSNVITPGTPFMDRLAEYLRAFIHKKLTTDPGWRGIKVILSDGSVPGEGEHKIMEFIRQQRLQPGYDPNTRHALHGLDADLIMLSLATHEPHFAILREFVGQAQKGGGKAGLRETIETELNRQAGAEADGGAAIEAERQSTEQTPFQWLHVNILREYLRKEFEQADFSVAGGFDLERLIDDFIFLCFFVGNDFLPHLPSLEIRNGAIDTLIDLYRTLFGSLGGWICDGGNVDLERAKLFCTELGKLEDELLARHRVSEERFKDRKRKRKSDVDARVLETKHRQMLQRLGETATLPRASQHLNAMRGEGAARVLGTDDAALLQLFDDIRAFAEAPDCAPPKKMPANLNGYQRAMVHQYCEELGVKEETRGNEGARAIWLLKQGEGANESAATKFKRELDTLMKTKAELPEQQDTIMLGLPGWKDRYYDAKFPGVHGEEKRAIAAAYAEGMQWVMKYYYDGCPSWQWFYPYHYAPFAADIATTFDPDKPPVFELGKPFLPFQQLMGVLPPRSSHALPKCLAQLMTDPSSEIADFYPLEFGLDLNGKKFAWQAVVLLPFIDEERLTAAIDDRIGGLSDDEMRRNSHGPVLIFVSQSHVLAVPITTALEAHPPSEITLSPEHKAHLSGVLKPKSDAPRPGSTYPVPDFRGYEIERKLTPFDTEAVGAIFVLPVWQRHSPKLLEGLNPPPPFLTDMDAPQMPKGHTYVHAKGLNGAAQRMVHAALGGGTGGMYARLPGDTAAVDVNAVNSLLSQRDAARQQRDFTRADAVRAQLRAMGVEVDDARKTWHCAQAANAGTGTCAAQNTYPTIGSYPSQQFARAPPPPPMPSMLNGGGAQQRQQMQQMQQMHYQQQLRQMQYQQQMHFQVPGAQGMVHSSYNLQPMQQQQFCQPPQQSQFGCGGSGAAAFAALQGAAVTGVANQQAANLLRQQLAATGVQVAGLSPRPPAGFVGGAANANRSAAELLRQQLMGNRR</sequence>
<dbReference type="CDD" id="cd18673">
    <property type="entry name" value="PIN_XRN1-2-like"/>
    <property type="match status" value="1"/>
</dbReference>
<dbReference type="EC" id="3.1.13.-" evidence="12"/>
<dbReference type="GO" id="GO:0006418">
    <property type="term" value="P:tRNA aminoacylation for protein translation"/>
    <property type="evidence" value="ECO:0007669"/>
    <property type="project" value="InterPro"/>
</dbReference>
<comment type="subcellular location">
    <subcellularLocation>
        <location evidence="1">Nucleus</location>
    </subcellularLocation>
</comment>
<dbReference type="GO" id="GO:0006364">
    <property type="term" value="P:rRNA processing"/>
    <property type="evidence" value="ECO:0007669"/>
    <property type="project" value="UniProtKB-KW"/>
</dbReference>
<evidence type="ECO:0000256" key="9">
    <source>
        <dbReference type="ARBA" id="ARBA00023015"/>
    </source>
</evidence>
<dbReference type="GO" id="GO:0000956">
    <property type="term" value="P:nuclear-transcribed mRNA catabolic process"/>
    <property type="evidence" value="ECO:0007669"/>
    <property type="project" value="TreeGrafter"/>
</dbReference>
<dbReference type="SUPFAM" id="SSF47323">
    <property type="entry name" value="Anticodon-binding domain of a subclass of class I aminoacyl-tRNA synthetases"/>
    <property type="match status" value="1"/>
</dbReference>
<dbReference type="InterPro" id="IPR041412">
    <property type="entry name" value="Xrn1_helical"/>
</dbReference>
<dbReference type="FunFam" id="3.40.50.12390:FF:000005">
    <property type="entry name" value="5'-3' exoribonuclease 2"/>
    <property type="match status" value="1"/>
</dbReference>
<evidence type="ECO:0000259" key="14">
    <source>
        <dbReference type="PROSITE" id="PS51061"/>
    </source>
</evidence>
<dbReference type="EMBL" id="HBIZ01037382">
    <property type="protein sequence ID" value="CAE0771233.1"/>
    <property type="molecule type" value="Transcribed_RNA"/>
</dbReference>
<keyword evidence="6 12" id="KW-0540">Nuclease</keyword>
<evidence type="ECO:0000256" key="13">
    <source>
        <dbReference type="SAM" id="MobiDB-lite"/>
    </source>
</evidence>
<dbReference type="InterPro" id="IPR027073">
    <property type="entry name" value="5_3_exoribonuclease"/>
</dbReference>
<evidence type="ECO:0000256" key="2">
    <source>
        <dbReference type="ARBA" id="ARBA00006994"/>
    </source>
</evidence>
<evidence type="ECO:0000256" key="1">
    <source>
        <dbReference type="ARBA" id="ARBA00004123"/>
    </source>
</evidence>
<dbReference type="GO" id="GO:0003723">
    <property type="term" value="F:RNA binding"/>
    <property type="evidence" value="ECO:0007669"/>
    <property type="project" value="TreeGrafter"/>
</dbReference>
<evidence type="ECO:0000313" key="15">
    <source>
        <dbReference type="EMBL" id="CAE0771233.1"/>
    </source>
</evidence>
<dbReference type="GO" id="GO:0004534">
    <property type="term" value="F:5'-3' RNA exonuclease activity"/>
    <property type="evidence" value="ECO:0007669"/>
    <property type="project" value="UniProtKB-UniRule"/>
</dbReference>
<proteinExistence type="inferred from homology"/>
<dbReference type="Pfam" id="PF23493">
    <property type="entry name" value="CysS_C"/>
    <property type="match status" value="1"/>
</dbReference>
<dbReference type="InterPro" id="IPR001374">
    <property type="entry name" value="R3H_dom"/>
</dbReference>
<feature type="region of interest" description="Disordered" evidence="13">
    <location>
        <begin position="126"/>
        <end position="173"/>
    </location>
</feature>
<dbReference type="GO" id="GO:0005524">
    <property type="term" value="F:ATP binding"/>
    <property type="evidence" value="ECO:0007669"/>
    <property type="project" value="InterPro"/>
</dbReference>
<organism evidence="15">
    <name type="scientific">Chrysotila carterae</name>
    <name type="common">Marine alga</name>
    <name type="synonym">Syracosphaera carterae</name>
    <dbReference type="NCBI Taxonomy" id="13221"/>
    <lineage>
        <taxon>Eukaryota</taxon>
        <taxon>Haptista</taxon>
        <taxon>Haptophyta</taxon>
        <taxon>Prymnesiophyceae</taxon>
        <taxon>Isochrysidales</taxon>
        <taxon>Isochrysidaceae</taxon>
        <taxon>Chrysotila</taxon>
    </lineage>
</organism>
<dbReference type="InterPro" id="IPR004859">
    <property type="entry name" value="Xrn1_N"/>
</dbReference>
<dbReference type="Pfam" id="PF17846">
    <property type="entry name" value="XRN_M"/>
    <property type="match status" value="1"/>
</dbReference>
<dbReference type="Gene3D" id="3.30.1370.50">
    <property type="entry name" value="R3H-like domain"/>
    <property type="match status" value="1"/>
</dbReference>
<keyword evidence="5 12" id="KW-0507">mRNA processing</keyword>
<dbReference type="InterPro" id="IPR017151">
    <property type="entry name" value="Xrn2/3/4"/>
</dbReference>
<dbReference type="Gene3D" id="1.20.120.1910">
    <property type="entry name" value="Cysteine-tRNA ligase, C-terminal anti-codon recognition domain"/>
    <property type="match status" value="1"/>
</dbReference>
<dbReference type="PROSITE" id="PS51061">
    <property type="entry name" value="R3H"/>
    <property type="match status" value="1"/>
</dbReference>
<dbReference type="InterPro" id="IPR036867">
    <property type="entry name" value="R3H_dom_sf"/>
</dbReference>
<comment type="function">
    <text evidence="12">Possesses 5'-&gt;3' exoribonuclease activity. May promote termination of transcription by RNA polymerase II.</text>
</comment>
<keyword evidence="8 12" id="KW-0269">Exonuclease</keyword>
<dbReference type="AlphaFoldDB" id="A0A7S4BN42"/>
<reference evidence="15" key="1">
    <citation type="submission" date="2021-01" db="EMBL/GenBank/DDBJ databases">
        <authorList>
            <person name="Corre E."/>
            <person name="Pelletier E."/>
            <person name="Niang G."/>
            <person name="Scheremetjew M."/>
            <person name="Finn R."/>
            <person name="Kale V."/>
            <person name="Holt S."/>
            <person name="Cochrane G."/>
            <person name="Meng A."/>
            <person name="Brown T."/>
            <person name="Cohen L."/>
        </authorList>
    </citation>
    <scope>NUCLEOTIDE SEQUENCE</scope>
    <source>
        <strain evidence="15">CCMP645</strain>
    </source>
</reference>
<feature type="compositionally biased region" description="Basic and acidic residues" evidence="13">
    <location>
        <begin position="149"/>
        <end position="170"/>
    </location>
</feature>
<evidence type="ECO:0000256" key="3">
    <source>
        <dbReference type="ARBA" id="ARBA00022472"/>
    </source>
</evidence>
<keyword evidence="3" id="KW-0806">Transcription termination</keyword>
<evidence type="ECO:0000256" key="11">
    <source>
        <dbReference type="ARBA" id="ARBA00023242"/>
    </source>
</evidence>
<dbReference type="PIRSF" id="PIRSF037239">
    <property type="entry name" value="Exonuclease_Xrn2"/>
    <property type="match status" value="1"/>
</dbReference>
<name>A0A7S4BN42_CHRCT</name>
<evidence type="ECO:0000256" key="8">
    <source>
        <dbReference type="ARBA" id="ARBA00022839"/>
    </source>
</evidence>
<dbReference type="FunFam" id="3.40.50.12390:FF:000003">
    <property type="entry name" value="5'-3' exoribonuclease"/>
    <property type="match status" value="1"/>
</dbReference>
<evidence type="ECO:0000256" key="10">
    <source>
        <dbReference type="ARBA" id="ARBA00023163"/>
    </source>
</evidence>
<dbReference type="GO" id="GO:0006397">
    <property type="term" value="P:mRNA processing"/>
    <property type="evidence" value="ECO:0007669"/>
    <property type="project" value="UniProtKB-UniRule"/>
</dbReference>
<evidence type="ECO:0000256" key="5">
    <source>
        <dbReference type="ARBA" id="ARBA00022664"/>
    </source>
</evidence>
<comment type="similarity">
    <text evidence="2 12">Belongs to the 5'-3' exonuclease family. XRN2/RAT1 subfamily.</text>
</comment>
<keyword evidence="11" id="KW-0539">Nucleus</keyword>
<keyword evidence="4" id="KW-0698">rRNA processing</keyword>
<dbReference type="GO" id="GO:0004812">
    <property type="term" value="F:aminoacyl-tRNA ligase activity"/>
    <property type="evidence" value="ECO:0007669"/>
    <property type="project" value="InterPro"/>
</dbReference>
<keyword evidence="10" id="KW-0804">Transcription</keyword>
<dbReference type="SUPFAM" id="SSF82708">
    <property type="entry name" value="R3H domain"/>
    <property type="match status" value="1"/>
</dbReference>
<protein>
    <recommendedName>
        <fullName evidence="12">5'-3' exoribonuclease</fullName>
        <ecNumber evidence="12">3.1.13.-</ecNumber>
    </recommendedName>
</protein>
<keyword evidence="7 12" id="KW-0378">Hydrolase</keyword>
<evidence type="ECO:0000256" key="4">
    <source>
        <dbReference type="ARBA" id="ARBA00022552"/>
    </source>
</evidence>
<dbReference type="InterPro" id="IPR056411">
    <property type="entry name" value="CysS_C"/>
</dbReference>
<gene>
    <name evidence="15" type="ORF">PCAR00345_LOCUS23845</name>
</gene>
<dbReference type="CDD" id="cd02325">
    <property type="entry name" value="R3H"/>
    <property type="match status" value="1"/>
</dbReference>
<dbReference type="PANTHER" id="PTHR12341">
    <property type="entry name" value="5'-&gt;3' EXORIBONUCLEASE"/>
    <property type="match status" value="1"/>
</dbReference>
<evidence type="ECO:0000256" key="7">
    <source>
        <dbReference type="ARBA" id="ARBA00022801"/>
    </source>
</evidence>
<keyword evidence="9" id="KW-0805">Transcription regulation</keyword>